<sequence>MLQNYTPQDLKLAYQLVQTDLFNSLTNLTNGASLRLGSLVLYGYGSHLNPDYTSGLPVLGGLAFEATTGQKIPQLGGTMAEVQTALQQLQLTQSQIITNQTQIYQHLEQLKTNATQQLTNLIDQFKSFRLTHTQEKKQIEFHPNPKLESDY</sequence>
<protein>
    <submittedName>
        <fullName evidence="1">9387_t:CDS:1</fullName>
    </submittedName>
</protein>
<name>A0A9W4T5C8_9GLOM</name>
<dbReference type="AlphaFoldDB" id="A0A9W4T5C8"/>
<organism evidence="1 2">
    <name type="scientific">Funneliformis geosporum</name>
    <dbReference type="NCBI Taxonomy" id="1117311"/>
    <lineage>
        <taxon>Eukaryota</taxon>
        <taxon>Fungi</taxon>
        <taxon>Fungi incertae sedis</taxon>
        <taxon>Mucoromycota</taxon>
        <taxon>Glomeromycotina</taxon>
        <taxon>Glomeromycetes</taxon>
        <taxon>Glomerales</taxon>
        <taxon>Glomeraceae</taxon>
        <taxon>Funneliformis</taxon>
    </lineage>
</organism>
<accession>A0A9W4T5C8</accession>
<keyword evidence="2" id="KW-1185">Reference proteome</keyword>
<evidence type="ECO:0000313" key="2">
    <source>
        <dbReference type="Proteomes" id="UP001153678"/>
    </source>
</evidence>
<evidence type="ECO:0000313" key="1">
    <source>
        <dbReference type="EMBL" id="CAI2192993.1"/>
    </source>
</evidence>
<dbReference type="EMBL" id="CAMKVN010008934">
    <property type="protein sequence ID" value="CAI2192993.1"/>
    <property type="molecule type" value="Genomic_DNA"/>
</dbReference>
<reference evidence="1" key="1">
    <citation type="submission" date="2022-08" db="EMBL/GenBank/DDBJ databases">
        <authorList>
            <person name="Kallberg Y."/>
            <person name="Tangrot J."/>
            <person name="Rosling A."/>
        </authorList>
    </citation>
    <scope>NUCLEOTIDE SEQUENCE</scope>
    <source>
        <strain evidence="1">Wild A</strain>
    </source>
</reference>
<dbReference type="Proteomes" id="UP001153678">
    <property type="component" value="Unassembled WGS sequence"/>
</dbReference>
<proteinExistence type="predicted"/>
<comment type="caution">
    <text evidence="1">The sequence shown here is derived from an EMBL/GenBank/DDBJ whole genome shotgun (WGS) entry which is preliminary data.</text>
</comment>
<gene>
    <name evidence="1" type="ORF">FWILDA_LOCUS15854</name>
</gene>